<feature type="compositionally biased region" description="Polar residues" evidence="2">
    <location>
        <begin position="348"/>
        <end position="363"/>
    </location>
</feature>
<evidence type="ECO:0000313" key="5">
    <source>
        <dbReference type="Proteomes" id="UP000824120"/>
    </source>
</evidence>
<feature type="coiled-coil region" evidence="1">
    <location>
        <begin position="264"/>
        <end position="291"/>
    </location>
</feature>
<dbReference type="PANTHER" id="PTHR33180:SF31">
    <property type="entry name" value="POLYPROTEIN PROTEIN"/>
    <property type="match status" value="1"/>
</dbReference>
<gene>
    <name evidence="4" type="ORF">H5410_051047</name>
</gene>
<evidence type="ECO:0000313" key="4">
    <source>
        <dbReference type="EMBL" id="KAG5580420.1"/>
    </source>
</evidence>
<evidence type="ECO:0000256" key="1">
    <source>
        <dbReference type="SAM" id="Coils"/>
    </source>
</evidence>
<dbReference type="EMBL" id="JACXVP010000010">
    <property type="protein sequence ID" value="KAG5580420.1"/>
    <property type="molecule type" value="Genomic_DNA"/>
</dbReference>
<dbReference type="Proteomes" id="UP000824120">
    <property type="component" value="Chromosome 10"/>
</dbReference>
<feature type="chain" id="PRO_5039918493" description="Polyprotein protein" evidence="3">
    <location>
        <begin position="22"/>
        <end position="363"/>
    </location>
</feature>
<protein>
    <recommendedName>
        <fullName evidence="6">Polyprotein protein</fullName>
    </recommendedName>
</protein>
<evidence type="ECO:0008006" key="6">
    <source>
        <dbReference type="Google" id="ProtNLM"/>
    </source>
</evidence>
<feature type="compositionally biased region" description="Acidic residues" evidence="2">
    <location>
        <begin position="330"/>
        <end position="339"/>
    </location>
</feature>
<keyword evidence="5" id="KW-1185">Reference proteome</keyword>
<dbReference type="AlphaFoldDB" id="A0A9J5WZD5"/>
<feature type="region of interest" description="Disordered" evidence="2">
    <location>
        <begin position="328"/>
        <end position="363"/>
    </location>
</feature>
<sequence length="363" mass="40098">MCGLILFLGAMGLILKVGVENRHIGSLESCVELAEPLDDMATPKVAGRDMPPRIRAKRITIDENAIASRAKAIKLLTTDPPPRSRNRLKAERLRTILEEKRLSTDGVINRYREIYRTLRSLVQQEKRKAATFKSVEYVVVRGKKKDIEVTPSYCTNIRLIEVEYLKDEAEKKKAAPVDTSLVVDNNTLPVKAVLPTLAPGPSGISSVVPSVTPSSSITSLLPRRASRLEATISRMIERAFTAVVTPLSVSIQALVARITVCEQGKGATKEVMTLKAEIAELRKDVDQLKSTDMYMIFGTMEILDMPTNMDISLATTRDEVRVEEMVAAESEVETDEEQLDTPMVDPSGATSNVTLSLMPQQME</sequence>
<organism evidence="4 5">
    <name type="scientific">Solanum commersonii</name>
    <name type="common">Commerson's wild potato</name>
    <name type="synonym">Commerson's nightshade</name>
    <dbReference type="NCBI Taxonomy" id="4109"/>
    <lineage>
        <taxon>Eukaryota</taxon>
        <taxon>Viridiplantae</taxon>
        <taxon>Streptophyta</taxon>
        <taxon>Embryophyta</taxon>
        <taxon>Tracheophyta</taxon>
        <taxon>Spermatophyta</taxon>
        <taxon>Magnoliopsida</taxon>
        <taxon>eudicotyledons</taxon>
        <taxon>Gunneridae</taxon>
        <taxon>Pentapetalae</taxon>
        <taxon>asterids</taxon>
        <taxon>lamiids</taxon>
        <taxon>Solanales</taxon>
        <taxon>Solanaceae</taxon>
        <taxon>Solanoideae</taxon>
        <taxon>Solaneae</taxon>
        <taxon>Solanum</taxon>
    </lineage>
</organism>
<keyword evidence="3" id="KW-0732">Signal</keyword>
<evidence type="ECO:0000256" key="3">
    <source>
        <dbReference type="SAM" id="SignalP"/>
    </source>
</evidence>
<feature type="signal peptide" evidence="3">
    <location>
        <begin position="1"/>
        <end position="21"/>
    </location>
</feature>
<accession>A0A9J5WZD5</accession>
<proteinExistence type="predicted"/>
<dbReference type="PANTHER" id="PTHR33180">
    <property type="entry name" value="PHOTOSYSTEM II CP43 REACTION CENTER PROTEIN"/>
    <property type="match status" value="1"/>
</dbReference>
<comment type="caution">
    <text evidence="4">The sequence shown here is derived from an EMBL/GenBank/DDBJ whole genome shotgun (WGS) entry which is preliminary data.</text>
</comment>
<keyword evidence="1" id="KW-0175">Coiled coil</keyword>
<evidence type="ECO:0000256" key="2">
    <source>
        <dbReference type="SAM" id="MobiDB-lite"/>
    </source>
</evidence>
<reference evidence="4 5" key="1">
    <citation type="submission" date="2020-09" db="EMBL/GenBank/DDBJ databases">
        <title>De no assembly of potato wild relative species, Solanum commersonii.</title>
        <authorList>
            <person name="Cho K."/>
        </authorList>
    </citation>
    <scope>NUCLEOTIDE SEQUENCE [LARGE SCALE GENOMIC DNA]</scope>
    <source>
        <strain evidence="4">LZ3.2</strain>
        <tissue evidence="4">Leaf</tissue>
    </source>
</reference>
<name>A0A9J5WZD5_SOLCO</name>